<dbReference type="SUPFAM" id="SSF161084">
    <property type="entry name" value="MAPEG domain-like"/>
    <property type="match status" value="1"/>
</dbReference>
<proteinExistence type="predicted"/>
<evidence type="ECO:0000256" key="2">
    <source>
        <dbReference type="ARBA" id="ARBA00022692"/>
    </source>
</evidence>
<organism evidence="6 7">
    <name type="scientific">Tianweitania aestuarii</name>
    <dbReference type="NCBI Taxonomy" id="2814886"/>
    <lineage>
        <taxon>Bacteria</taxon>
        <taxon>Pseudomonadati</taxon>
        <taxon>Pseudomonadota</taxon>
        <taxon>Alphaproteobacteria</taxon>
        <taxon>Hyphomicrobiales</taxon>
        <taxon>Phyllobacteriaceae</taxon>
        <taxon>Tianweitania</taxon>
    </lineage>
</organism>
<evidence type="ECO:0000256" key="5">
    <source>
        <dbReference type="SAM" id="Phobius"/>
    </source>
</evidence>
<keyword evidence="7" id="KW-1185">Reference proteome</keyword>
<evidence type="ECO:0000313" key="6">
    <source>
        <dbReference type="EMBL" id="MBS9720918.1"/>
    </source>
</evidence>
<gene>
    <name evidence="6" type="ORF">JYU29_09495</name>
</gene>
<evidence type="ECO:0000313" key="7">
    <source>
        <dbReference type="Proteomes" id="UP001297272"/>
    </source>
</evidence>
<dbReference type="Pfam" id="PF01124">
    <property type="entry name" value="MAPEG"/>
    <property type="match status" value="1"/>
</dbReference>
<dbReference type="PANTHER" id="PTHR31004:SF1">
    <property type="entry name" value="TRANSMEMBRANE PROTEIN 79"/>
    <property type="match status" value="1"/>
</dbReference>
<comment type="subcellular location">
    <subcellularLocation>
        <location evidence="1">Membrane</location>
    </subcellularLocation>
</comment>
<evidence type="ECO:0000256" key="1">
    <source>
        <dbReference type="ARBA" id="ARBA00004370"/>
    </source>
</evidence>
<feature type="transmembrane region" description="Helical" evidence="5">
    <location>
        <begin position="46"/>
        <end position="68"/>
    </location>
</feature>
<comment type="caution">
    <text evidence="6">The sequence shown here is derived from an EMBL/GenBank/DDBJ whole genome shotgun (WGS) entry which is preliminary data.</text>
</comment>
<keyword evidence="3 5" id="KW-1133">Transmembrane helix</keyword>
<dbReference type="EMBL" id="JAFMNX010000002">
    <property type="protein sequence ID" value="MBS9720918.1"/>
    <property type="molecule type" value="Genomic_DNA"/>
</dbReference>
<feature type="transmembrane region" description="Helical" evidence="5">
    <location>
        <begin position="155"/>
        <end position="176"/>
    </location>
</feature>
<dbReference type="PANTHER" id="PTHR31004">
    <property type="entry name" value="TRANSMEMBRANE PROTEIN 79"/>
    <property type="match status" value="1"/>
</dbReference>
<feature type="transmembrane region" description="Helical" evidence="5">
    <location>
        <begin position="123"/>
        <end position="143"/>
    </location>
</feature>
<dbReference type="InterPro" id="IPR001129">
    <property type="entry name" value="Membr-assoc_MAPEG"/>
</dbReference>
<reference evidence="6 7" key="1">
    <citation type="submission" date="2021-03" db="EMBL/GenBank/DDBJ databases">
        <title>Tianweitania aestuarii sp. nov., isolated from a tidal flat.</title>
        <authorList>
            <person name="Park S."/>
            <person name="Yoon J.-H."/>
        </authorList>
    </citation>
    <scope>NUCLEOTIDE SEQUENCE [LARGE SCALE GENOMIC DNA]</scope>
    <source>
        <strain evidence="6 7">BSSL-BM11</strain>
    </source>
</reference>
<accession>A0ABS5RV25</accession>
<keyword evidence="4 5" id="KW-0472">Membrane</keyword>
<protein>
    <submittedName>
        <fullName evidence="6">MAPEG family protein</fullName>
    </submittedName>
</protein>
<dbReference type="RefSeq" id="WP_213984565.1">
    <property type="nucleotide sequence ID" value="NZ_JAFMNX010000002.1"/>
</dbReference>
<dbReference type="InterPro" id="IPR023352">
    <property type="entry name" value="MAPEG-like_dom_sf"/>
</dbReference>
<name>A0ABS5RV25_9HYPH</name>
<dbReference type="Proteomes" id="UP001297272">
    <property type="component" value="Unassembled WGS sequence"/>
</dbReference>
<sequence>MDGTSFEQEQRGVALGMAVAALVTGVALAAAVILSPDTITPLPDRLKLVLTCDLFVVLWLALAIGTVARLRFFSVQDIAGSAFTEQSQQIRVASAFLQNTLEQVTLAVPVHLALACLVGDYDYIFPTLAALFCLGRLLFWIGYKRGARARAFGFALTFYPNLGMLFLAVALAIISVL</sequence>
<keyword evidence="2 5" id="KW-0812">Transmembrane</keyword>
<evidence type="ECO:0000256" key="4">
    <source>
        <dbReference type="ARBA" id="ARBA00023136"/>
    </source>
</evidence>
<evidence type="ECO:0000256" key="3">
    <source>
        <dbReference type="ARBA" id="ARBA00022989"/>
    </source>
</evidence>
<dbReference type="Gene3D" id="1.20.120.550">
    <property type="entry name" value="Membrane associated eicosanoid/glutathione metabolism-like domain"/>
    <property type="match status" value="1"/>
</dbReference>
<feature type="transmembrane region" description="Helical" evidence="5">
    <location>
        <begin position="12"/>
        <end position="34"/>
    </location>
</feature>